<dbReference type="STRING" id="188477.A0A433SI50"/>
<dbReference type="GO" id="GO:0030983">
    <property type="term" value="F:mismatched DNA binding"/>
    <property type="evidence" value="ECO:0007669"/>
    <property type="project" value="InterPro"/>
</dbReference>
<dbReference type="SUPFAM" id="SSF54211">
    <property type="entry name" value="Ribosomal protein S5 domain 2-like"/>
    <property type="match status" value="1"/>
</dbReference>
<protein>
    <recommendedName>
        <fullName evidence="1">DNA mismatch repair protein S5 domain-containing protein</fullName>
    </recommendedName>
</protein>
<feature type="domain" description="DNA mismatch repair protein S5" evidence="1">
    <location>
        <begin position="2"/>
        <end position="54"/>
    </location>
</feature>
<dbReference type="GO" id="GO:0005524">
    <property type="term" value="F:ATP binding"/>
    <property type="evidence" value="ECO:0007669"/>
    <property type="project" value="InterPro"/>
</dbReference>
<dbReference type="InterPro" id="IPR020568">
    <property type="entry name" value="Ribosomal_Su5_D2-typ_SF"/>
</dbReference>
<proteinExistence type="predicted"/>
<dbReference type="InterPro" id="IPR013507">
    <property type="entry name" value="DNA_mismatch_S5_2-like"/>
</dbReference>
<evidence type="ECO:0000313" key="2">
    <source>
        <dbReference type="EMBL" id="RUS68464.1"/>
    </source>
</evidence>
<dbReference type="GO" id="GO:0006298">
    <property type="term" value="P:mismatch repair"/>
    <property type="evidence" value="ECO:0007669"/>
    <property type="project" value="InterPro"/>
</dbReference>
<dbReference type="InterPro" id="IPR014721">
    <property type="entry name" value="Ribsml_uS5_D2-typ_fold_subgr"/>
</dbReference>
<sequence length="179" mass="20838">MKGLVTNANYSVKKSIFLLFINHRLVDSASLRKALETVYQAYLPKGTHPFIYMRYAFINQGCHFSGNFRNSGNKIWFRILRKFFYLTLESDVRKTFPPKIPESWRDRRIFLFCFGKEIPVAMCLSCSALIACTKPRSTVTRTISFFQRADESLFPNPTSTSSRYPPISVVTPRILRRIF</sequence>
<comment type="caution">
    <text evidence="2">The sequence shown here is derived from an EMBL/GenBank/DDBJ whole genome shotgun (WGS) entry which is preliminary data.</text>
</comment>
<dbReference type="OrthoDB" id="10263226at2759"/>
<gene>
    <name evidence="2" type="ORF">EGW08_023774</name>
</gene>
<name>A0A433SI50_ELYCH</name>
<dbReference type="Proteomes" id="UP000271974">
    <property type="component" value="Unassembled WGS sequence"/>
</dbReference>
<dbReference type="EMBL" id="RQTK01002721">
    <property type="protein sequence ID" value="RUS68464.1"/>
    <property type="molecule type" value="Genomic_DNA"/>
</dbReference>
<dbReference type="Pfam" id="PF01119">
    <property type="entry name" value="DNA_mis_repair"/>
    <property type="match status" value="1"/>
</dbReference>
<keyword evidence="3" id="KW-1185">Reference proteome</keyword>
<evidence type="ECO:0000259" key="1">
    <source>
        <dbReference type="Pfam" id="PF01119"/>
    </source>
</evidence>
<reference evidence="2 3" key="1">
    <citation type="submission" date="2019-01" db="EMBL/GenBank/DDBJ databases">
        <title>A draft genome assembly of the solar-powered sea slug Elysia chlorotica.</title>
        <authorList>
            <person name="Cai H."/>
            <person name="Li Q."/>
            <person name="Fang X."/>
            <person name="Li J."/>
            <person name="Curtis N.E."/>
            <person name="Altenburger A."/>
            <person name="Shibata T."/>
            <person name="Feng M."/>
            <person name="Maeda T."/>
            <person name="Schwartz J.A."/>
            <person name="Shigenobu S."/>
            <person name="Lundholm N."/>
            <person name="Nishiyama T."/>
            <person name="Yang H."/>
            <person name="Hasebe M."/>
            <person name="Li S."/>
            <person name="Pierce S.K."/>
            <person name="Wang J."/>
        </authorList>
    </citation>
    <scope>NUCLEOTIDE SEQUENCE [LARGE SCALE GENOMIC DNA]</scope>
    <source>
        <strain evidence="2">EC2010</strain>
        <tissue evidence="2">Whole organism of an adult</tissue>
    </source>
</reference>
<evidence type="ECO:0000313" key="3">
    <source>
        <dbReference type="Proteomes" id="UP000271974"/>
    </source>
</evidence>
<accession>A0A433SI50</accession>
<dbReference type="Gene3D" id="3.30.230.10">
    <property type="match status" value="1"/>
</dbReference>
<dbReference type="AlphaFoldDB" id="A0A433SI50"/>
<organism evidence="2 3">
    <name type="scientific">Elysia chlorotica</name>
    <name type="common">Eastern emerald elysia</name>
    <name type="synonym">Sea slug</name>
    <dbReference type="NCBI Taxonomy" id="188477"/>
    <lineage>
        <taxon>Eukaryota</taxon>
        <taxon>Metazoa</taxon>
        <taxon>Spiralia</taxon>
        <taxon>Lophotrochozoa</taxon>
        <taxon>Mollusca</taxon>
        <taxon>Gastropoda</taxon>
        <taxon>Heterobranchia</taxon>
        <taxon>Euthyneura</taxon>
        <taxon>Panpulmonata</taxon>
        <taxon>Sacoglossa</taxon>
        <taxon>Placobranchoidea</taxon>
        <taxon>Plakobranchidae</taxon>
        <taxon>Elysia</taxon>
    </lineage>
</organism>